<protein>
    <submittedName>
        <fullName evidence="1">Uncharacterized protein</fullName>
    </submittedName>
</protein>
<name>S7XBK3_9FLAO</name>
<keyword evidence="2" id="KW-1185">Reference proteome</keyword>
<proteinExistence type="predicted"/>
<evidence type="ECO:0000313" key="2">
    <source>
        <dbReference type="Proteomes" id="UP000014962"/>
    </source>
</evidence>
<reference evidence="1 2" key="1">
    <citation type="journal article" date="2013" name="Genome Announc.">
        <title>Draft Genome Sequence of Winogradskyella psychrotolerans RS-3T, Isolated from the Marine Transect of Kongsfjorden, Ny-Alesund, Svalbard, Arctic Ocean.</title>
        <authorList>
            <person name="Kumar Pinnaka A."/>
            <person name="Ara S."/>
            <person name="Singh A."/>
            <person name="Shivaji S."/>
        </authorList>
    </citation>
    <scope>NUCLEOTIDE SEQUENCE [LARGE SCALE GENOMIC DNA]</scope>
    <source>
        <strain evidence="1 2">RS-3</strain>
    </source>
</reference>
<sequence>MLSEEKITEFGIFNAAYVSQLKKKMTLNKHVSEIDNMAITAVLSTQILYDLYINKSIPALQENELVVLNITIIDESSGKRINHEHNT</sequence>
<gene>
    <name evidence="1" type="ORF">ADIWIN_1413</name>
</gene>
<dbReference type="Proteomes" id="UP000014962">
    <property type="component" value="Unassembled WGS sequence"/>
</dbReference>
<accession>S7XBK3</accession>
<dbReference type="RefSeq" id="WP_020894283.1">
    <property type="nucleotide sequence ID" value="NZ_ATMR01000091.1"/>
</dbReference>
<dbReference type="STRING" id="641526.ADIWIN_1413"/>
<evidence type="ECO:0000313" key="1">
    <source>
        <dbReference type="EMBL" id="EPR73383.1"/>
    </source>
</evidence>
<organism evidence="1 2">
    <name type="scientific">Winogradskyella psychrotolerans RS-3</name>
    <dbReference type="NCBI Taxonomy" id="641526"/>
    <lineage>
        <taxon>Bacteria</taxon>
        <taxon>Pseudomonadati</taxon>
        <taxon>Bacteroidota</taxon>
        <taxon>Flavobacteriia</taxon>
        <taxon>Flavobacteriales</taxon>
        <taxon>Flavobacteriaceae</taxon>
        <taxon>Winogradskyella</taxon>
    </lineage>
</organism>
<dbReference type="AlphaFoldDB" id="S7XBK3"/>
<comment type="caution">
    <text evidence="1">The sequence shown here is derived from an EMBL/GenBank/DDBJ whole genome shotgun (WGS) entry which is preliminary data.</text>
</comment>
<dbReference type="EMBL" id="ATMR01000091">
    <property type="protein sequence ID" value="EPR73383.1"/>
    <property type="molecule type" value="Genomic_DNA"/>
</dbReference>